<sequence>MTRRNPKNYDGTRLTTHQIKDVLKELKAKVDEARHKQPDEILRTWPEIIGAGHAGRTRAESFKAGTLTVRVKHSTLLSLLNQYEKGKLLAKLQQQFPASGIREIVFRIG</sequence>
<dbReference type="OrthoDB" id="21412at2"/>
<evidence type="ECO:0000313" key="1">
    <source>
        <dbReference type="EMBL" id="CDR35030.1"/>
    </source>
</evidence>
<dbReference type="InterPro" id="IPR007922">
    <property type="entry name" value="DciA-like"/>
</dbReference>
<keyword evidence="2" id="KW-1185">Reference proteome</keyword>
<reference evidence="1" key="1">
    <citation type="submission" date="2013-12" db="EMBL/GenBank/DDBJ databases">
        <authorList>
            <person name="Linke B."/>
        </authorList>
    </citation>
    <scope>NUCLEOTIDE SEQUENCE [LARGE SCALE GENOMIC DNA]</scope>
    <source>
        <strain evidence="1">CRIB-18</strain>
    </source>
</reference>
<accession>A0A090D2X3</accession>
<name>A0A090D2X3_9BACT</name>
<dbReference type="EMBL" id="CCEJ010000012">
    <property type="protein sequence ID" value="CDR35030.1"/>
    <property type="molecule type" value="Genomic_DNA"/>
</dbReference>
<protein>
    <recommendedName>
        <fullName evidence="3">DUF721 domain-containing protein</fullName>
    </recommendedName>
</protein>
<evidence type="ECO:0008006" key="3">
    <source>
        <dbReference type="Google" id="ProtNLM"/>
    </source>
</evidence>
<gene>
    <name evidence="1" type="ORF">CSEC_2224</name>
</gene>
<dbReference type="RefSeq" id="WP_041018588.1">
    <property type="nucleotide sequence ID" value="NZ_CCEJ010000012.1"/>
</dbReference>
<comment type="caution">
    <text evidence="1">The sequence shown here is derived from an EMBL/GenBank/DDBJ whole genome shotgun (WGS) entry which is preliminary data.</text>
</comment>
<dbReference type="AlphaFoldDB" id="A0A090D2X3"/>
<dbReference type="Proteomes" id="UP000031552">
    <property type="component" value="Unassembled WGS sequence"/>
</dbReference>
<reference evidence="1" key="2">
    <citation type="submission" date="2014-09" db="EMBL/GenBank/DDBJ databases">
        <title>Criblamydia sequanensis harbors a mega-plasmid encoding arsenite resistance.</title>
        <authorList>
            <person name="Bertelli C."/>
            <person name="Goesmann A."/>
            <person name="Greub G."/>
        </authorList>
    </citation>
    <scope>NUCLEOTIDE SEQUENCE [LARGE SCALE GENOMIC DNA]</scope>
    <source>
        <strain evidence="1">CRIB-18</strain>
    </source>
</reference>
<proteinExistence type="predicted"/>
<dbReference type="eggNOG" id="COG5512">
    <property type="taxonomic scope" value="Bacteria"/>
</dbReference>
<dbReference type="Pfam" id="PF05258">
    <property type="entry name" value="DciA"/>
    <property type="match status" value="1"/>
</dbReference>
<evidence type="ECO:0000313" key="2">
    <source>
        <dbReference type="Proteomes" id="UP000031552"/>
    </source>
</evidence>
<dbReference type="STRING" id="1437425.CSEC_2224"/>
<organism evidence="1 2">
    <name type="scientific">Candidatus Criblamydia sequanensis CRIB-18</name>
    <dbReference type="NCBI Taxonomy" id="1437425"/>
    <lineage>
        <taxon>Bacteria</taxon>
        <taxon>Pseudomonadati</taxon>
        <taxon>Chlamydiota</taxon>
        <taxon>Chlamydiia</taxon>
        <taxon>Parachlamydiales</taxon>
        <taxon>Candidatus Criblamydiaceae</taxon>
        <taxon>Candidatus Criblamydia</taxon>
    </lineage>
</organism>